<dbReference type="InterPro" id="IPR003837">
    <property type="entry name" value="GatC"/>
</dbReference>
<gene>
    <name evidence="1" type="ORF">UX85_C0007G0018</name>
</gene>
<dbReference type="EMBL" id="LCNT01000007">
    <property type="protein sequence ID" value="KKU60731.1"/>
    <property type="molecule type" value="Genomic_DNA"/>
</dbReference>
<dbReference type="GO" id="GO:0016740">
    <property type="term" value="F:transferase activity"/>
    <property type="evidence" value="ECO:0007669"/>
    <property type="project" value="UniProtKB-KW"/>
</dbReference>
<dbReference type="SUPFAM" id="SSF141000">
    <property type="entry name" value="Glu-tRNAGln amidotransferase C subunit"/>
    <property type="match status" value="1"/>
</dbReference>
<keyword evidence="1" id="KW-0808">Transferase</keyword>
<evidence type="ECO:0000313" key="1">
    <source>
        <dbReference type="EMBL" id="KKU60731.1"/>
    </source>
</evidence>
<organism evidence="1 2">
    <name type="scientific">Candidatus Beckwithbacteria bacterium GW2011_GWB1_47_15</name>
    <dbReference type="NCBI Taxonomy" id="1618371"/>
    <lineage>
        <taxon>Bacteria</taxon>
        <taxon>Candidatus Beckwithiibacteriota</taxon>
    </lineage>
</organism>
<evidence type="ECO:0000313" key="2">
    <source>
        <dbReference type="Proteomes" id="UP000033860"/>
    </source>
</evidence>
<comment type="caution">
    <text evidence="1">The sequence shown here is derived from an EMBL/GenBank/DDBJ whole genome shotgun (WGS) entry which is preliminary data.</text>
</comment>
<sequence length="101" mass="11173">MDKTKSKINVSHLAELSKMTVSPNEAAGFKTGFEATLKTVDKLEQLNTKKVGSTFQVTGLKNVYRPDKVDKSRVLSQQKALVNAKNSHKGYFVVPAIFDET</sequence>
<dbReference type="GO" id="GO:0006450">
    <property type="term" value="P:regulation of translational fidelity"/>
    <property type="evidence" value="ECO:0007669"/>
    <property type="project" value="InterPro"/>
</dbReference>
<accession>A0A0G1RUG4</accession>
<dbReference type="Proteomes" id="UP000033860">
    <property type="component" value="Unassembled WGS sequence"/>
</dbReference>
<name>A0A0G1RUG4_9BACT</name>
<dbReference type="Pfam" id="PF02686">
    <property type="entry name" value="GatC"/>
    <property type="match status" value="1"/>
</dbReference>
<dbReference type="AlphaFoldDB" id="A0A0G1RUG4"/>
<dbReference type="InterPro" id="IPR036113">
    <property type="entry name" value="Asp/Glu-ADT_sf_sub_c"/>
</dbReference>
<reference evidence="1 2" key="1">
    <citation type="journal article" date="2015" name="Nature">
        <title>rRNA introns, odd ribosomes, and small enigmatic genomes across a large radiation of phyla.</title>
        <authorList>
            <person name="Brown C.T."/>
            <person name="Hug L.A."/>
            <person name="Thomas B.C."/>
            <person name="Sharon I."/>
            <person name="Castelle C.J."/>
            <person name="Singh A."/>
            <person name="Wilkins M.J."/>
            <person name="Williams K.H."/>
            <person name="Banfield J.F."/>
        </authorList>
    </citation>
    <scope>NUCLEOTIDE SEQUENCE [LARGE SCALE GENOMIC DNA]</scope>
</reference>
<proteinExistence type="predicted"/>
<protein>
    <submittedName>
        <fullName evidence="1">Aspartyl/glutamyl-tRNA(Asn/Gln) amidotransferase subunit C</fullName>
    </submittedName>
</protein>
<dbReference type="NCBIfam" id="TIGR00135">
    <property type="entry name" value="gatC"/>
    <property type="match status" value="1"/>
</dbReference>